<proteinExistence type="predicted"/>
<evidence type="ECO:0000256" key="1">
    <source>
        <dbReference type="SAM" id="Phobius"/>
    </source>
</evidence>
<gene>
    <name evidence="2" type="ORF">CVV64_16615</name>
</gene>
<organism evidence="2 3">
    <name type="scientific">Candidatus Wallbacteria bacterium HGW-Wallbacteria-1</name>
    <dbReference type="NCBI Taxonomy" id="2013854"/>
    <lineage>
        <taxon>Bacteria</taxon>
        <taxon>Candidatus Walliibacteriota</taxon>
    </lineage>
</organism>
<keyword evidence="1" id="KW-1133">Transmembrane helix</keyword>
<keyword evidence="1" id="KW-0472">Membrane</keyword>
<protein>
    <submittedName>
        <fullName evidence="2">Uncharacterized protein</fullName>
    </submittedName>
</protein>
<dbReference type="EMBL" id="PGXC01000030">
    <property type="protein sequence ID" value="PKK88942.1"/>
    <property type="molecule type" value="Genomic_DNA"/>
</dbReference>
<sequence length="189" mass="22216">MYKKFIFIAKQTLLMLILGCVFWVCIYKIVFVATTTDSEANFKNCTFKISSNKSEYCHGETIEMSLVIEADSEREIVLFDNMEHSFFLECYNLESKNVSLIKPRSKKNRHTVKIDKHSPYNFKIYGGINFDIENRNYILIFSQLNKKFIISKSNERTKVVLRGCWRPVKPGAMYSFEDFTNCLEFTLQD</sequence>
<evidence type="ECO:0000313" key="3">
    <source>
        <dbReference type="Proteomes" id="UP000233256"/>
    </source>
</evidence>
<dbReference type="Proteomes" id="UP000233256">
    <property type="component" value="Unassembled WGS sequence"/>
</dbReference>
<accession>A0A2N1PKY7</accession>
<comment type="caution">
    <text evidence="2">The sequence shown here is derived from an EMBL/GenBank/DDBJ whole genome shotgun (WGS) entry which is preliminary data.</text>
</comment>
<evidence type="ECO:0000313" key="2">
    <source>
        <dbReference type="EMBL" id="PKK88942.1"/>
    </source>
</evidence>
<name>A0A2N1PKY7_9BACT</name>
<feature type="transmembrane region" description="Helical" evidence="1">
    <location>
        <begin position="12"/>
        <end position="33"/>
    </location>
</feature>
<keyword evidence="1" id="KW-0812">Transmembrane</keyword>
<reference evidence="2 3" key="1">
    <citation type="journal article" date="2017" name="ISME J.">
        <title>Potential for microbial H2 and metal transformations associated with novel bacteria and archaea in deep terrestrial subsurface sediments.</title>
        <authorList>
            <person name="Hernsdorf A.W."/>
            <person name="Amano Y."/>
            <person name="Miyakawa K."/>
            <person name="Ise K."/>
            <person name="Suzuki Y."/>
            <person name="Anantharaman K."/>
            <person name="Probst A."/>
            <person name="Burstein D."/>
            <person name="Thomas B.C."/>
            <person name="Banfield J.F."/>
        </authorList>
    </citation>
    <scope>NUCLEOTIDE SEQUENCE [LARGE SCALE GENOMIC DNA]</scope>
    <source>
        <strain evidence="2">HGW-Wallbacteria-1</strain>
    </source>
</reference>
<dbReference type="AlphaFoldDB" id="A0A2N1PKY7"/>